<organism evidence="6 7">
    <name type="scientific">Streptomyces lividans 1326</name>
    <dbReference type="NCBI Taxonomy" id="1200984"/>
    <lineage>
        <taxon>Bacteria</taxon>
        <taxon>Bacillati</taxon>
        <taxon>Actinomycetota</taxon>
        <taxon>Actinomycetes</taxon>
        <taxon>Kitasatosporales</taxon>
        <taxon>Streptomycetaceae</taxon>
        <taxon>Streptomyces</taxon>
    </lineage>
</organism>
<dbReference type="Pfam" id="PF00440">
    <property type="entry name" value="TetR_N"/>
    <property type="match status" value="1"/>
</dbReference>
<dbReference type="Gene3D" id="1.10.357.10">
    <property type="entry name" value="Tetracycline Repressor, domain 2"/>
    <property type="match status" value="1"/>
</dbReference>
<evidence type="ECO:0000259" key="5">
    <source>
        <dbReference type="PROSITE" id="PS50977"/>
    </source>
</evidence>
<accession>A0A7U9HGF0</accession>
<dbReference type="PANTHER" id="PTHR30055:SF239">
    <property type="entry name" value="TRANSCRIPTIONAL REGULATORY PROTEIN"/>
    <property type="match status" value="1"/>
</dbReference>
<dbReference type="Proteomes" id="UP000014062">
    <property type="component" value="Chromosome"/>
</dbReference>
<dbReference type="PROSITE" id="PS50977">
    <property type="entry name" value="HTH_TETR_2"/>
    <property type="match status" value="1"/>
</dbReference>
<dbReference type="RefSeq" id="WP_003971313.1">
    <property type="nucleotide sequence ID" value="NZ_CM001889.1"/>
</dbReference>
<gene>
    <name evidence="6" type="ORF">SLI_8075</name>
</gene>
<dbReference type="GO" id="GO:0000976">
    <property type="term" value="F:transcription cis-regulatory region binding"/>
    <property type="evidence" value="ECO:0007669"/>
    <property type="project" value="TreeGrafter"/>
</dbReference>
<dbReference type="Gene3D" id="1.10.10.60">
    <property type="entry name" value="Homeodomain-like"/>
    <property type="match status" value="1"/>
</dbReference>
<proteinExistence type="predicted"/>
<dbReference type="Pfam" id="PF13305">
    <property type="entry name" value="TetR_C_33"/>
    <property type="match status" value="1"/>
</dbReference>
<evidence type="ECO:0000313" key="6">
    <source>
        <dbReference type="EMBL" id="EOY52773.1"/>
    </source>
</evidence>
<evidence type="ECO:0000256" key="1">
    <source>
        <dbReference type="ARBA" id="ARBA00023015"/>
    </source>
</evidence>
<sequence length="190" mass="20519">MKSGERSAVADRAQQIMSAARELLDAEGPDALSMRRIAERVGIRAPSLYKHFADKAALVAGLQAQGLTLLAEVQEAAEAEIGADPPLLVLGYAYRRHALASPHLYRITHGWPLARTALPEGLEDRAALPLARAVHGDINIARSFWAFAHGMVVLELDGRFPPGADLDVAWRTGCEAFTQAIRNRPHGSTA</sequence>
<reference evidence="7" key="1">
    <citation type="journal article" date="2013" name="Genome Biol. Evol.">
        <title>The genome sequence of Streptomyces lividans 66 reveals a novel tRNA-dependent peptide biosynthetic system within a metal-related genomic island.</title>
        <authorList>
            <person name="Cruz-Morales P."/>
            <person name="Vijgenboom E."/>
            <person name="Iruegas-Bocardo F."/>
            <person name="Girard G."/>
            <person name="Yanez-Guerra L.A."/>
            <person name="Ramos-Aboites H.E."/>
            <person name="Pernodet J.L."/>
            <person name="Anne J."/>
            <person name="van Wezel G.P."/>
            <person name="Barona-Gomez F."/>
        </authorList>
    </citation>
    <scope>NUCLEOTIDE SEQUENCE [LARGE SCALE GENOMIC DNA]</scope>
    <source>
        <strain evidence="7">1326</strain>
    </source>
</reference>
<protein>
    <submittedName>
        <fullName evidence="6">Regulatory protein, TetR</fullName>
    </submittedName>
</protein>
<dbReference type="InterPro" id="IPR009057">
    <property type="entry name" value="Homeodomain-like_sf"/>
</dbReference>
<dbReference type="InterPro" id="IPR025996">
    <property type="entry name" value="MT1864/Rv1816-like_C"/>
</dbReference>
<evidence type="ECO:0000313" key="7">
    <source>
        <dbReference type="Proteomes" id="UP000014062"/>
    </source>
</evidence>
<dbReference type="EMBL" id="CM001889">
    <property type="protein sequence ID" value="EOY52773.1"/>
    <property type="molecule type" value="Genomic_DNA"/>
</dbReference>
<evidence type="ECO:0000256" key="3">
    <source>
        <dbReference type="ARBA" id="ARBA00023163"/>
    </source>
</evidence>
<keyword evidence="1" id="KW-0805">Transcription regulation</keyword>
<dbReference type="SUPFAM" id="SSF46689">
    <property type="entry name" value="Homeodomain-like"/>
    <property type="match status" value="1"/>
</dbReference>
<evidence type="ECO:0000256" key="4">
    <source>
        <dbReference type="PROSITE-ProRule" id="PRU00335"/>
    </source>
</evidence>
<dbReference type="InterPro" id="IPR036271">
    <property type="entry name" value="Tet_transcr_reg_TetR-rel_C_sf"/>
</dbReference>
<feature type="domain" description="HTH tetR-type" evidence="5">
    <location>
        <begin position="10"/>
        <end position="70"/>
    </location>
</feature>
<dbReference type="GO" id="GO:0003700">
    <property type="term" value="F:DNA-binding transcription factor activity"/>
    <property type="evidence" value="ECO:0007669"/>
    <property type="project" value="TreeGrafter"/>
</dbReference>
<dbReference type="SUPFAM" id="SSF48498">
    <property type="entry name" value="Tetracyclin repressor-like, C-terminal domain"/>
    <property type="match status" value="1"/>
</dbReference>
<keyword evidence="3" id="KW-0804">Transcription</keyword>
<dbReference type="AlphaFoldDB" id="A0A7U9HGF0"/>
<feature type="DNA-binding region" description="H-T-H motif" evidence="4">
    <location>
        <begin position="33"/>
        <end position="52"/>
    </location>
</feature>
<dbReference type="PANTHER" id="PTHR30055">
    <property type="entry name" value="HTH-TYPE TRANSCRIPTIONAL REGULATOR RUTR"/>
    <property type="match status" value="1"/>
</dbReference>
<name>A0A7U9HGF0_STRLI</name>
<evidence type="ECO:0000256" key="2">
    <source>
        <dbReference type="ARBA" id="ARBA00023125"/>
    </source>
</evidence>
<keyword evidence="2 4" id="KW-0238">DNA-binding</keyword>
<dbReference type="InterPro" id="IPR001647">
    <property type="entry name" value="HTH_TetR"/>
</dbReference>
<dbReference type="InterPro" id="IPR050109">
    <property type="entry name" value="HTH-type_TetR-like_transc_reg"/>
</dbReference>
<dbReference type="PRINTS" id="PR00455">
    <property type="entry name" value="HTHTETR"/>
</dbReference>